<dbReference type="AlphaFoldDB" id="A0A495QMW4"/>
<comment type="caution">
    <text evidence="3">The sequence shown here is derived from an EMBL/GenBank/DDBJ whole genome shotgun (WGS) entry which is preliminary data.</text>
</comment>
<dbReference type="SUPFAM" id="SSF53335">
    <property type="entry name" value="S-adenosyl-L-methionine-dependent methyltransferases"/>
    <property type="match status" value="1"/>
</dbReference>
<evidence type="ECO:0000256" key="1">
    <source>
        <dbReference type="SAM" id="MobiDB-lite"/>
    </source>
</evidence>
<evidence type="ECO:0000259" key="2">
    <source>
        <dbReference type="Pfam" id="PF08241"/>
    </source>
</evidence>
<dbReference type="CDD" id="cd02440">
    <property type="entry name" value="AdoMet_MTases"/>
    <property type="match status" value="1"/>
</dbReference>
<evidence type="ECO:0000313" key="4">
    <source>
        <dbReference type="Proteomes" id="UP000274601"/>
    </source>
</evidence>
<keyword evidence="3" id="KW-0489">Methyltransferase</keyword>
<gene>
    <name evidence="3" type="ORF">BZB76_2831</name>
</gene>
<dbReference type="InterPro" id="IPR013216">
    <property type="entry name" value="Methyltransf_11"/>
</dbReference>
<dbReference type="EMBL" id="RBWU01000003">
    <property type="protein sequence ID" value="RKS74320.1"/>
    <property type="molecule type" value="Genomic_DNA"/>
</dbReference>
<organism evidence="3 4">
    <name type="scientific">Actinomadura pelletieri DSM 43383</name>
    <dbReference type="NCBI Taxonomy" id="1120940"/>
    <lineage>
        <taxon>Bacteria</taxon>
        <taxon>Bacillati</taxon>
        <taxon>Actinomycetota</taxon>
        <taxon>Actinomycetes</taxon>
        <taxon>Streptosporangiales</taxon>
        <taxon>Thermomonosporaceae</taxon>
        <taxon>Actinomadura</taxon>
    </lineage>
</organism>
<proteinExistence type="predicted"/>
<dbReference type="Pfam" id="PF08241">
    <property type="entry name" value="Methyltransf_11"/>
    <property type="match status" value="1"/>
</dbReference>
<dbReference type="GO" id="GO:0008757">
    <property type="term" value="F:S-adenosylmethionine-dependent methyltransferase activity"/>
    <property type="evidence" value="ECO:0007669"/>
    <property type="project" value="InterPro"/>
</dbReference>
<dbReference type="InterPro" id="IPR029063">
    <property type="entry name" value="SAM-dependent_MTases_sf"/>
</dbReference>
<dbReference type="PANTHER" id="PTHR42912">
    <property type="entry name" value="METHYLTRANSFERASE"/>
    <property type="match status" value="1"/>
</dbReference>
<keyword evidence="4" id="KW-1185">Reference proteome</keyword>
<keyword evidence="3" id="KW-0808">Transferase</keyword>
<dbReference type="GO" id="GO:0032259">
    <property type="term" value="P:methylation"/>
    <property type="evidence" value="ECO:0007669"/>
    <property type="project" value="UniProtKB-KW"/>
</dbReference>
<dbReference type="InterPro" id="IPR050508">
    <property type="entry name" value="Methyltransf_Superfamily"/>
</dbReference>
<name>A0A495QMW4_9ACTN</name>
<reference evidence="3 4" key="1">
    <citation type="submission" date="2018-10" db="EMBL/GenBank/DDBJ databases">
        <title>Genomic Encyclopedia of Archaeal and Bacterial Type Strains, Phase II (KMG-II): from individual species to whole genera.</title>
        <authorList>
            <person name="Goeker M."/>
        </authorList>
    </citation>
    <scope>NUCLEOTIDE SEQUENCE [LARGE SCALE GENOMIC DNA]</scope>
    <source>
        <strain evidence="3 4">DSM 43383</strain>
    </source>
</reference>
<feature type="region of interest" description="Disordered" evidence="1">
    <location>
        <begin position="1"/>
        <end position="21"/>
    </location>
</feature>
<dbReference type="Gene3D" id="3.40.50.150">
    <property type="entry name" value="Vaccinia Virus protein VP39"/>
    <property type="match status" value="1"/>
</dbReference>
<protein>
    <submittedName>
        <fullName evidence="3">Methyltransferase family protein</fullName>
    </submittedName>
</protein>
<evidence type="ECO:0000313" key="3">
    <source>
        <dbReference type="EMBL" id="RKS74320.1"/>
    </source>
</evidence>
<sequence length="201" mass="22234">MGNVPGVKTMPWTSERGTRSPFAVPRGLRGRLAGRLMLRMNRQDEVAELLDVRPGQAVLEIGYGPGGLVRRLTRTAGRVSGVDPSPEMRDMARGQAPDADLRLGTADDTGFGDAEFDRVVTVNTVGLWPSLDGGLDELRRVTRPGGRVVIAWHGGGRPQRGTRRFRLPDDQLRRIEDGLRRRFSDVTRHELSDLTAFAARR</sequence>
<dbReference type="Proteomes" id="UP000274601">
    <property type="component" value="Unassembled WGS sequence"/>
</dbReference>
<accession>A0A495QMW4</accession>
<feature type="domain" description="Methyltransferase type 11" evidence="2">
    <location>
        <begin position="59"/>
        <end position="150"/>
    </location>
</feature>